<protein>
    <recommendedName>
        <fullName evidence="5 6">Dephospho-CoA kinase</fullName>
        <ecNumber evidence="5 6">2.7.1.24</ecNumber>
    </recommendedName>
    <alternativeName>
        <fullName evidence="5">Dephosphocoenzyme A kinase</fullName>
    </alternativeName>
</protein>
<organism evidence="7 8">
    <name type="scientific">Candidatus Contendibacter odensensis</name>
    <dbReference type="NCBI Taxonomy" id="1400860"/>
    <lineage>
        <taxon>Bacteria</taxon>
        <taxon>Pseudomonadati</taxon>
        <taxon>Pseudomonadota</taxon>
        <taxon>Gammaproteobacteria</taxon>
        <taxon>Candidatus Competibacteraceae</taxon>
        <taxon>Candidatus Contendibacter</taxon>
    </lineage>
</organism>
<keyword evidence="4 5" id="KW-0173">Coenzyme A biosynthesis</keyword>
<sequence length="201" mass="22559">MLAVGLTGGIGSGKTAVSDCFSRYGIPVIDTDHIARELVAPGQPALSEIIRVFGPDCLDHSGCLHRTRLRERVFSDAAGRQRLEAILHPRIRAVVRQRTVTLNTPYYLVVIPLLVETGMTDLVDRVLVVDVTESEQIRRVMIRDQIGENQVRQILAAQASREQRLTLADDILTNNDSFDRLNSQVRDLHRRYMLLAARKHG</sequence>
<evidence type="ECO:0000313" key="8">
    <source>
        <dbReference type="Proteomes" id="UP000229278"/>
    </source>
</evidence>
<comment type="catalytic activity">
    <reaction evidence="5">
        <text>3'-dephospho-CoA + ATP = ADP + CoA + H(+)</text>
        <dbReference type="Rhea" id="RHEA:18245"/>
        <dbReference type="ChEBI" id="CHEBI:15378"/>
        <dbReference type="ChEBI" id="CHEBI:30616"/>
        <dbReference type="ChEBI" id="CHEBI:57287"/>
        <dbReference type="ChEBI" id="CHEBI:57328"/>
        <dbReference type="ChEBI" id="CHEBI:456216"/>
        <dbReference type="EC" id="2.7.1.24"/>
    </reaction>
</comment>
<dbReference type="GO" id="GO:0015937">
    <property type="term" value="P:coenzyme A biosynthetic process"/>
    <property type="evidence" value="ECO:0007669"/>
    <property type="project" value="UniProtKB-UniRule"/>
</dbReference>
<dbReference type="PANTHER" id="PTHR10695:SF46">
    <property type="entry name" value="BIFUNCTIONAL COENZYME A SYNTHASE-RELATED"/>
    <property type="match status" value="1"/>
</dbReference>
<keyword evidence="5" id="KW-0808">Transferase</keyword>
<dbReference type="GO" id="GO:0005524">
    <property type="term" value="F:ATP binding"/>
    <property type="evidence" value="ECO:0007669"/>
    <property type="project" value="UniProtKB-UniRule"/>
</dbReference>
<comment type="caution">
    <text evidence="7">The sequence shown here is derived from an EMBL/GenBank/DDBJ whole genome shotgun (WGS) entry which is preliminary data.</text>
</comment>
<dbReference type="UniPathway" id="UPA00241">
    <property type="reaction ID" value="UER00356"/>
</dbReference>
<keyword evidence="2 5" id="KW-0547">Nucleotide-binding</keyword>
<keyword evidence="5 7" id="KW-0418">Kinase</keyword>
<keyword evidence="5" id="KW-0963">Cytoplasm</keyword>
<evidence type="ECO:0000313" key="7">
    <source>
        <dbReference type="EMBL" id="PIE83451.1"/>
    </source>
</evidence>
<evidence type="ECO:0000256" key="1">
    <source>
        <dbReference type="ARBA" id="ARBA00009018"/>
    </source>
</evidence>
<dbReference type="InterPro" id="IPR027417">
    <property type="entry name" value="P-loop_NTPase"/>
</dbReference>
<proteinExistence type="inferred from homology"/>
<evidence type="ECO:0000256" key="3">
    <source>
        <dbReference type="ARBA" id="ARBA00022840"/>
    </source>
</evidence>
<dbReference type="EMBL" id="PDTV01000004">
    <property type="protein sequence ID" value="PIE83451.1"/>
    <property type="molecule type" value="Genomic_DNA"/>
</dbReference>
<comment type="subcellular location">
    <subcellularLocation>
        <location evidence="5">Cytoplasm</location>
    </subcellularLocation>
</comment>
<dbReference type="PROSITE" id="PS51219">
    <property type="entry name" value="DPCK"/>
    <property type="match status" value="1"/>
</dbReference>
<evidence type="ECO:0000256" key="4">
    <source>
        <dbReference type="ARBA" id="ARBA00022993"/>
    </source>
</evidence>
<dbReference type="EC" id="2.7.1.24" evidence="5 6"/>
<evidence type="ECO:0000256" key="2">
    <source>
        <dbReference type="ARBA" id="ARBA00022741"/>
    </source>
</evidence>
<dbReference type="GO" id="GO:0005737">
    <property type="term" value="C:cytoplasm"/>
    <property type="evidence" value="ECO:0007669"/>
    <property type="project" value="UniProtKB-SubCell"/>
</dbReference>
<dbReference type="PANTHER" id="PTHR10695">
    <property type="entry name" value="DEPHOSPHO-COA KINASE-RELATED"/>
    <property type="match status" value="1"/>
</dbReference>
<feature type="binding site" evidence="5">
    <location>
        <begin position="11"/>
        <end position="16"/>
    </location>
    <ligand>
        <name>ATP</name>
        <dbReference type="ChEBI" id="CHEBI:30616"/>
    </ligand>
</feature>
<dbReference type="NCBIfam" id="TIGR00152">
    <property type="entry name" value="dephospho-CoA kinase"/>
    <property type="match status" value="1"/>
</dbReference>
<comment type="similarity">
    <text evidence="1 5">Belongs to the CoaE family.</text>
</comment>
<keyword evidence="3 5" id="KW-0067">ATP-binding</keyword>
<dbReference type="Pfam" id="PF01121">
    <property type="entry name" value="CoaE"/>
    <property type="match status" value="1"/>
</dbReference>
<dbReference type="HAMAP" id="MF_00376">
    <property type="entry name" value="Dephospho_CoA_kinase"/>
    <property type="match status" value="1"/>
</dbReference>
<gene>
    <name evidence="5" type="primary">coaE</name>
    <name evidence="7" type="ORF">CSA09_00835</name>
</gene>
<reference evidence="7 8" key="1">
    <citation type="submission" date="2017-10" db="EMBL/GenBank/DDBJ databases">
        <title>Novel microbial diversity and functional potential in the marine mammal oral microbiome.</title>
        <authorList>
            <person name="Dudek N.K."/>
            <person name="Sun C.L."/>
            <person name="Burstein D."/>
            <person name="Kantor R.S."/>
            <person name="Aliaga Goltsman D.S."/>
            <person name="Bik E.M."/>
            <person name="Thomas B.C."/>
            <person name="Banfield J.F."/>
            <person name="Relman D.A."/>
        </authorList>
    </citation>
    <scope>NUCLEOTIDE SEQUENCE [LARGE SCALE GENOMIC DNA]</scope>
    <source>
        <strain evidence="7">DOLJORAL78_50_517</strain>
    </source>
</reference>
<dbReference type="Proteomes" id="UP000229278">
    <property type="component" value="Unassembled WGS sequence"/>
</dbReference>
<dbReference type="AlphaFoldDB" id="A0A2G6PFV7"/>
<evidence type="ECO:0000256" key="5">
    <source>
        <dbReference type="HAMAP-Rule" id="MF_00376"/>
    </source>
</evidence>
<accession>A0A2G6PFV7</accession>
<evidence type="ECO:0000256" key="6">
    <source>
        <dbReference type="NCBIfam" id="TIGR00152"/>
    </source>
</evidence>
<dbReference type="CDD" id="cd02022">
    <property type="entry name" value="DPCK"/>
    <property type="match status" value="1"/>
</dbReference>
<comment type="pathway">
    <text evidence="5">Cofactor biosynthesis; coenzyme A biosynthesis; CoA from (R)-pantothenate: step 5/5.</text>
</comment>
<name>A0A2G6PFV7_9GAMM</name>
<dbReference type="InterPro" id="IPR001977">
    <property type="entry name" value="Depp_CoAkinase"/>
</dbReference>
<dbReference type="SUPFAM" id="SSF52540">
    <property type="entry name" value="P-loop containing nucleoside triphosphate hydrolases"/>
    <property type="match status" value="1"/>
</dbReference>
<dbReference type="Gene3D" id="3.40.50.300">
    <property type="entry name" value="P-loop containing nucleotide triphosphate hydrolases"/>
    <property type="match status" value="1"/>
</dbReference>
<comment type="function">
    <text evidence="5">Catalyzes the phosphorylation of the 3'-hydroxyl group of dephosphocoenzyme A to form coenzyme A.</text>
</comment>
<dbReference type="GO" id="GO:0004140">
    <property type="term" value="F:dephospho-CoA kinase activity"/>
    <property type="evidence" value="ECO:0007669"/>
    <property type="project" value="UniProtKB-UniRule"/>
</dbReference>